<dbReference type="Proteomes" id="UP000534870">
    <property type="component" value="Unassembled WGS sequence"/>
</dbReference>
<feature type="domain" description="Enoyl reductase (ER)" evidence="6">
    <location>
        <begin position="9"/>
        <end position="342"/>
    </location>
</feature>
<evidence type="ECO:0000313" key="7">
    <source>
        <dbReference type="EMBL" id="NVN10872.1"/>
    </source>
</evidence>
<evidence type="ECO:0000256" key="3">
    <source>
        <dbReference type="ARBA" id="ARBA00022833"/>
    </source>
</evidence>
<evidence type="ECO:0000256" key="1">
    <source>
        <dbReference type="ARBA" id="ARBA00001947"/>
    </source>
</evidence>
<proteinExistence type="inferred from homology"/>
<dbReference type="EMBL" id="JABXXP010000085">
    <property type="protein sequence ID" value="NVN10872.1"/>
    <property type="molecule type" value="Genomic_DNA"/>
</dbReference>
<comment type="caution">
    <text evidence="7">The sequence shown here is derived from an EMBL/GenBank/DDBJ whole genome shotgun (WGS) entry which is preliminary data.</text>
</comment>
<dbReference type="SMART" id="SM00829">
    <property type="entry name" value="PKS_ER"/>
    <property type="match status" value="1"/>
</dbReference>
<dbReference type="InterPro" id="IPR020843">
    <property type="entry name" value="ER"/>
</dbReference>
<dbReference type="PROSITE" id="PS00065">
    <property type="entry name" value="D_2_HYDROXYACID_DH_1"/>
    <property type="match status" value="1"/>
</dbReference>
<keyword evidence="3 5" id="KW-0862">Zinc</keyword>
<dbReference type="RefSeq" id="WP_176639623.1">
    <property type="nucleotide sequence ID" value="NZ_JABXXP010000085.1"/>
</dbReference>
<gene>
    <name evidence="7" type="ORF">HUK84_06885</name>
</gene>
<dbReference type="GO" id="GO:0008270">
    <property type="term" value="F:zinc ion binding"/>
    <property type="evidence" value="ECO:0007669"/>
    <property type="project" value="InterPro"/>
</dbReference>
<dbReference type="InterPro" id="IPR047109">
    <property type="entry name" value="CAD-like"/>
</dbReference>
<dbReference type="InterPro" id="IPR011032">
    <property type="entry name" value="GroES-like_sf"/>
</dbReference>
<comment type="similarity">
    <text evidence="5">Belongs to the zinc-containing alcohol dehydrogenase family.</text>
</comment>
<sequence>MFACTGYAATAAEARLAPFSFTRRDVRPDDVQIEILYCGVCHSDLHQARNEWHNTVYPCVPGHEIVGRVVETGGNVTRFRAGDLVGVGCLVDSCRECRNCRDGLEQYCEVGFVGTYNGRDRQDGSITYGGYSSAVVVDQSFVLKVPGNLDPAAVAPLLCAGITTYSPLRHWKVGPGQRVGIVGLGGLGHMGVKFARAFGAEVVLFTTSASKVEDGLRLGAHEVVLSRDADAMARETGRFDFILDAVAADHDINAYLNLLKRDGTLVQVGAPEEKLPIAAFSLILKRRSFAGSLIGGIPETQEMLDFCGTHGITADIEMIRMDEIEDAYARMLRSDVKYRFVIDMATLQPTAG</sequence>
<accession>A0A7Y7IVE3</accession>
<evidence type="ECO:0000256" key="2">
    <source>
        <dbReference type="ARBA" id="ARBA00022723"/>
    </source>
</evidence>
<dbReference type="PANTHER" id="PTHR42683">
    <property type="entry name" value="ALDEHYDE REDUCTASE"/>
    <property type="match status" value="1"/>
</dbReference>
<dbReference type="Pfam" id="PF00107">
    <property type="entry name" value="ADH_zinc_N"/>
    <property type="match status" value="1"/>
</dbReference>
<dbReference type="Gene3D" id="3.90.180.10">
    <property type="entry name" value="Medium-chain alcohol dehydrogenases, catalytic domain"/>
    <property type="match status" value="1"/>
</dbReference>
<keyword evidence="4" id="KW-0560">Oxidoreductase</keyword>
<dbReference type="AlphaFoldDB" id="A0A7Y7IVE3"/>
<dbReference type="FunFam" id="3.40.50.720:FF:000022">
    <property type="entry name" value="Cinnamyl alcohol dehydrogenase"/>
    <property type="match status" value="1"/>
</dbReference>
<dbReference type="Gene3D" id="3.40.50.720">
    <property type="entry name" value="NAD(P)-binding Rossmann-like Domain"/>
    <property type="match status" value="1"/>
</dbReference>
<name>A0A7Y7IVE3_9PROT</name>
<comment type="cofactor">
    <cofactor evidence="1 5">
        <name>Zn(2+)</name>
        <dbReference type="ChEBI" id="CHEBI:29105"/>
    </cofactor>
</comment>
<dbReference type="InterPro" id="IPR013149">
    <property type="entry name" value="ADH-like_C"/>
</dbReference>
<dbReference type="GO" id="GO:0008106">
    <property type="term" value="F:alcohol dehydrogenase (NADP+) activity"/>
    <property type="evidence" value="ECO:0007669"/>
    <property type="project" value="UniProtKB-ARBA"/>
</dbReference>
<protein>
    <submittedName>
        <fullName evidence="7">NAD(P)-dependent alcohol dehydrogenase</fullName>
    </submittedName>
</protein>
<evidence type="ECO:0000256" key="4">
    <source>
        <dbReference type="ARBA" id="ARBA00023002"/>
    </source>
</evidence>
<dbReference type="SUPFAM" id="SSF51735">
    <property type="entry name" value="NAD(P)-binding Rossmann-fold domains"/>
    <property type="match status" value="1"/>
</dbReference>
<dbReference type="InterPro" id="IPR013154">
    <property type="entry name" value="ADH-like_N"/>
</dbReference>
<dbReference type="InterPro" id="IPR002328">
    <property type="entry name" value="ADH_Zn_CS"/>
</dbReference>
<evidence type="ECO:0000313" key="8">
    <source>
        <dbReference type="Proteomes" id="UP000534870"/>
    </source>
</evidence>
<dbReference type="Pfam" id="PF08240">
    <property type="entry name" value="ADH_N"/>
    <property type="match status" value="1"/>
</dbReference>
<dbReference type="CDD" id="cd05283">
    <property type="entry name" value="CAD1"/>
    <property type="match status" value="1"/>
</dbReference>
<evidence type="ECO:0000256" key="5">
    <source>
        <dbReference type="RuleBase" id="RU361277"/>
    </source>
</evidence>
<dbReference type="InterPro" id="IPR029752">
    <property type="entry name" value="D-isomer_DH_CS1"/>
</dbReference>
<evidence type="ECO:0000259" key="6">
    <source>
        <dbReference type="SMART" id="SM00829"/>
    </source>
</evidence>
<dbReference type="SUPFAM" id="SSF50129">
    <property type="entry name" value="GroES-like"/>
    <property type="match status" value="1"/>
</dbReference>
<dbReference type="InterPro" id="IPR036291">
    <property type="entry name" value="NAD(P)-bd_dom_sf"/>
</dbReference>
<keyword evidence="2 5" id="KW-0479">Metal-binding</keyword>
<organism evidence="7 8">
    <name type="scientific">Nguyenibacter vanlangensis</name>
    <dbReference type="NCBI Taxonomy" id="1216886"/>
    <lineage>
        <taxon>Bacteria</taxon>
        <taxon>Pseudomonadati</taxon>
        <taxon>Pseudomonadota</taxon>
        <taxon>Alphaproteobacteria</taxon>
        <taxon>Acetobacterales</taxon>
        <taxon>Acetobacteraceae</taxon>
        <taxon>Nguyenibacter</taxon>
    </lineage>
</organism>
<reference evidence="7 8" key="1">
    <citation type="submission" date="2020-06" db="EMBL/GenBank/DDBJ databases">
        <title>Description of novel acetic acid bacteria.</title>
        <authorList>
            <person name="Sombolestani A."/>
        </authorList>
    </citation>
    <scope>NUCLEOTIDE SEQUENCE [LARGE SCALE GENOMIC DNA]</scope>
    <source>
        <strain evidence="7 8">LMG 31431</strain>
    </source>
</reference>
<dbReference type="PROSITE" id="PS00059">
    <property type="entry name" value="ADH_ZINC"/>
    <property type="match status" value="1"/>
</dbReference>